<name>A0A1G9TP47_9FIRM</name>
<dbReference type="Proteomes" id="UP000214880">
    <property type="component" value="Unassembled WGS sequence"/>
</dbReference>
<protein>
    <submittedName>
        <fullName evidence="1">Uncharacterized protein</fullName>
    </submittedName>
</protein>
<reference evidence="1 2" key="1">
    <citation type="submission" date="2016-10" db="EMBL/GenBank/DDBJ databases">
        <authorList>
            <person name="de Groot N.N."/>
        </authorList>
    </citation>
    <scope>NUCLEOTIDE SEQUENCE [LARGE SCALE GENOMIC DNA]</scope>
    <source>
        <strain evidence="1 2">DSM 1736</strain>
    </source>
</reference>
<sequence>MPNIDKIVKALLHEMTESREVMKTGIRNQELIIQQNQQIIDTLAKIHETVKED</sequence>
<proteinExistence type="predicted"/>
<evidence type="ECO:0000313" key="2">
    <source>
        <dbReference type="Proteomes" id="UP000214880"/>
    </source>
</evidence>
<organism evidence="1 2">
    <name type="scientific">Dendrosporobacter quercicolus</name>
    <dbReference type="NCBI Taxonomy" id="146817"/>
    <lineage>
        <taxon>Bacteria</taxon>
        <taxon>Bacillati</taxon>
        <taxon>Bacillota</taxon>
        <taxon>Negativicutes</taxon>
        <taxon>Selenomonadales</taxon>
        <taxon>Sporomusaceae</taxon>
        <taxon>Dendrosporobacter</taxon>
    </lineage>
</organism>
<accession>A0A1G9TP47</accession>
<gene>
    <name evidence="1" type="ORF">SAMN04488502_10539</name>
</gene>
<evidence type="ECO:0000313" key="1">
    <source>
        <dbReference type="EMBL" id="SDM49431.1"/>
    </source>
</evidence>
<keyword evidence="2" id="KW-1185">Reference proteome</keyword>
<dbReference type="AlphaFoldDB" id="A0A1G9TP47"/>
<dbReference type="EMBL" id="FNHB01000005">
    <property type="protein sequence ID" value="SDM49431.1"/>
    <property type="molecule type" value="Genomic_DNA"/>
</dbReference>
<dbReference type="RefSeq" id="WP_173812899.1">
    <property type="nucleotide sequence ID" value="NZ_FNHB01000005.1"/>
</dbReference>